<reference evidence="1 2" key="1">
    <citation type="submission" date="2020-03" db="EMBL/GenBank/DDBJ databases">
        <title>Whole genome shotgun sequence of Phytohabitans houttuyneae NBRC 108639.</title>
        <authorList>
            <person name="Komaki H."/>
            <person name="Tamura T."/>
        </authorList>
    </citation>
    <scope>NUCLEOTIDE SEQUENCE [LARGE SCALE GENOMIC DNA]</scope>
    <source>
        <strain evidence="1 2">NBRC 108639</strain>
    </source>
</reference>
<dbReference type="EMBL" id="BLPF01000002">
    <property type="protein sequence ID" value="GFJ82223.1"/>
    <property type="molecule type" value="Genomic_DNA"/>
</dbReference>
<proteinExistence type="predicted"/>
<dbReference type="Proteomes" id="UP000482800">
    <property type="component" value="Unassembled WGS sequence"/>
</dbReference>
<dbReference type="AlphaFoldDB" id="A0A6V8KAF5"/>
<gene>
    <name evidence="1" type="ORF">Phou_064030</name>
</gene>
<sequence length="571" mass="59605">MFMSTLTVSIAFVTALVALVAVQGQRVARAAPPAADHFVPLSPTPLLDSRNGTGTAAAGRIAANAAVTFQVAGRAGIPASGVSAVALNVIAINPAAFGWLTVYPSDVPTTTSTLTYSAGETVVVEDFTRLTSTGAITIKNNGSGDVHLAVSADGYFLAASGTAAGNEYYPVSTEYLYDTRPAHSTGSPARTTPIPANSTVTFAVTGQKSIPASGVSAVALNVVAAHQTVAKGWLSLYPSDKPDPMVSSVDYNPNEGSSSLEVVPLTGTGQLKLTNHGAAEVHVSITTRGYFLGAAAGDGSTYKPAATQILLQTLDGTGVEGGGTQPLAAGATIAFDATRLAGVRPDEVTAAGININARQPTAQGWLSVYAADAEDPSISSVTFDSGGESTHGFDLAIPDATGKLKITNHSSGTVHLQVSTRGYYIELDDPDSSPETVEAISAEDAEVYTAEDGASVAATFRDITKSASCTYGWARITYRKYSTGSVKLRWVEGHVYQVTGWNGGQFDTWRGHGGATTYWFADTYLDDATWNDNQIPDRYPSVSNAKPYVKFQAGITKAFVTYKCKVYIRMT</sequence>
<keyword evidence="2" id="KW-1185">Reference proteome</keyword>
<comment type="caution">
    <text evidence="1">The sequence shown here is derived from an EMBL/GenBank/DDBJ whole genome shotgun (WGS) entry which is preliminary data.</text>
</comment>
<organism evidence="1 2">
    <name type="scientific">Phytohabitans houttuyneae</name>
    <dbReference type="NCBI Taxonomy" id="1076126"/>
    <lineage>
        <taxon>Bacteria</taxon>
        <taxon>Bacillati</taxon>
        <taxon>Actinomycetota</taxon>
        <taxon>Actinomycetes</taxon>
        <taxon>Micromonosporales</taxon>
        <taxon>Micromonosporaceae</taxon>
    </lineage>
</organism>
<accession>A0A6V8KAF5</accession>
<reference evidence="1 2" key="2">
    <citation type="submission" date="2020-03" db="EMBL/GenBank/DDBJ databases">
        <authorList>
            <person name="Ichikawa N."/>
            <person name="Kimura A."/>
            <person name="Kitahashi Y."/>
            <person name="Uohara A."/>
        </authorList>
    </citation>
    <scope>NUCLEOTIDE SEQUENCE [LARGE SCALE GENOMIC DNA]</scope>
    <source>
        <strain evidence="1 2">NBRC 108639</strain>
    </source>
</reference>
<evidence type="ECO:0000313" key="2">
    <source>
        <dbReference type="Proteomes" id="UP000482800"/>
    </source>
</evidence>
<evidence type="ECO:0000313" key="1">
    <source>
        <dbReference type="EMBL" id="GFJ82223.1"/>
    </source>
</evidence>
<name>A0A6V8KAF5_9ACTN</name>
<protein>
    <submittedName>
        <fullName evidence="1">Uncharacterized protein</fullName>
    </submittedName>
</protein>